<feature type="region of interest" description="Disordered" evidence="1">
    <location>
        <begin position="40"/>
        <end position="86"/>
    </location>
</feature>
<evidence type="ECO:0000313" key="3">
    <source>
        <dbReference type="Proteomes" id="UP000288052"/>
    </source>
</evidence>
<gene>
    <name evidence="2" type="ORF">D2E22_0242</name>
</gene>
<proteinExistence type="predicted"/>
<evidence type="ECO:0000256" key="1">
    <source>
        <dbReference type="SAM" id="MobiDB-lite"/>
    </source>
</evidence>
<dbReference type="RefSeq" id="WP_126031296.1">
    <property type="nucleotide sequence ID" value="NZ_QXGI01000001.1"/>
</dbReference>
<dbReference type="Proteomes" id="UP000288052">
    <property type="component" value="Unassembled WGS sequence"/>
</dbReference>
<reference evidence="2 3" key="1">
    <citation type="submission" date="2018-09" db="EMBL/GenBank/DDBJ databases">
        <title>Characterization of the phylogenetic diversity of five novel species belonging to the genus Bifidobacterium.</title>
        <authorList>
            <person name="Lugli G.A."/>
            <person name="Duranti S."/>
            <person name="Milani C."/>
        </authorList>
    </citation>
    <scope>NUCLEOTIDE SEQUENCE [LARGE SCALE GENOMIC DNA]</scope>
    <source>
        <strain evidence="2 3">2020B</strain>
    </source>
</reference>
<comment type="caution">
    <text evidence="2">The sequence shown here is derived from an EMBL/GenBank/DDBJ whole genome shotgun (WGS) entry which is preliminary data.</text>
</comment>
<name>A0A430FAB7_9BIFI</name>
<protein>
    <submittedName>
        <fullName evidence="2">Uncharacterized protein</fullName>
    </submittedName>
</protein>
<evidence type="ECO:0000313" key="2">
    <source>
        <dbReference type="EMBL" id="RSX49781.1"/>
    </source>
</evidence>
<dbReference type="EMBL" id="QXGI01000001">
    <property type="protein sequence ID" value="RSX49781.1"/>
    <property type="molecule type" value="Genomic_DNA"/>
</dbReference>
<dbReference type="AlphaFoldDB" id="A0A430FAB7"/>
<accession>A0A430FAB7</accession>
<organism evidence="2 3">
    <name type="scientific">Bifidobacterium castoris</name>
    <dbReference type="NCBI Taxonomy" id="2306972"/>
    <lineage>
        <taxon>Bacteria</taxon>
        <taxon>Bacillati</taxon>
        <taxon>Actinomycetota</taxon>
        <taxon>Actinomycetes</taxon>
        <taxon>Bifidobacteriales</taxon>
        <taxon>Bifidobacteriaceae</taxon>
        <taxon>Bifidobacterium</taxon>
    </lineage>
</organism>
<keyword evidence="3" id="KW-1185">Reference proteome</keyword>
<sequence>MEQKEEVANADNRQVWLDPQSETFERDVQKLGGRLMRLQTGNQILDPNKTAPYGTRSEKDEPWAGRAQGSQEPLFPASACRSEEQK</sequence>